<keyword evidence="2" id="KW-0732">Signal</keyword>
<dbReference type="EMBL" id="JAPEVG010000116">
    <property type="protein sequence ID" value="KAJ8482352.1"/>
    <property type="molecule type" value="Genomic_DNA"/>
</dbReference>
<evidence type="ECO:0000313" key="3">
    <source>
        <dbReference type="EMBL" id="KAJ8482352.1"/>
    </source>
</evidence>
<evidence type="ECO:0000256" key="1">
    <source>
        <dbReference type="SAM" id="MobiDB-lite"/>
    </source>
</evidence>
<feature type="signal peptide" evidence="2">
    <location>
        <begin position="1"/>
        <end position="19"/>
    </location>
</feature>
<proteinExistence type="predicted"/>
<evidence type="ECO:0000256" key="2">
    <source>
        <dbReference type="SAM" id="SignalP"/>
    </source>
</evidence>
<dbReference type="Proteomes" id="UP001215151">
    <property type="component" value="Unassembled WGS sequence"/>
</dbReference>
<protein>
    <submittedName>
        <fullName evidence="3">Uncharacterized protein</fullName>
    </submittedName>
</protein>
<feature type="compositionally biased region" description="Low complexity" evidence="1">
    <location>
        <begin position="133"/>
        <end position="240"/>
    </location>
</feature>
<feature type="region of interest" description="Disordered" evidence="1">
    <location>
        <begin position="129"/>
        <end position="245"/>
    </location>
</feature>
<feature type="chain" id="PRO_5041990716" evidence="2">
    <location>
        <begin position="20"/>
        <end position="492"/>
    </location>
</feature>
<reference evidence="3" key="1">
    <citation type="submission" date="2022-11" db="EMBL/GenBank/DDBJ databases">
        <title>Genome Sequence of Cubamyces cubensis.</title>
        <authorList>
            <person name="Buettner E."/>
        </authorList>
    </citation>
    <scope>NUCLEOTIDE SEQUENCE</scope>
    <source>
        <strain evidence="3">MPL-01</strain>
    </source>
</reference>
<evidence type="ECO:0000313" key="4">
    <source>
        <dbReference type="Proteomes" id="UP001215151"/>
    </source>
</evidence>
<dbReference type="AlphaFoldDB" id="A0AAD7XC46"/>
<sequence>MFSLIYLVASLAVLGCAQSADENPRVIDPHSQTIWTAGKVETVSWDTTGVNVYDGGNRPLADQILLGYLINSTNQYLWADEPIAKGFLLLEKQTQVIVPEVPTGTYFIALLGDSGNWSQLFKINNPSEPTGVAPPSSLVVSTVPSSASSSTTTGSASNTTSSVASTETTSGVSKNATTSASLTGVTGSGGSTSVTSTTTAATTSTNATGSTSTSASATVISTASNSNSNSTSTSTTTTTNQPNGARDGKVLGALAHVPVQIVLWLGTVAMLLSQSASYSVQVDVTSWLWERLHMASVYLYSISFLIAFALAQSSDENPPVINPHSETIWMVGTVQNVAWDITGIDVWDDAGHPLTGKVILGYLIDSESQHLWEDEPLAQGIPFLQKETEVVVPDVPTGTTYFIARTYYGGRLRKLGPTLHNRQSDRALRHCPTELTGYLNRTSELHIFDKIGVNYNNSSRDELNFPTLVVNDVTFRSEQYCECFAHGNNASQ</sequence>
<gene>
    <name evidence="3" type="ORF">ONZ51_g5411</name>
</gene>
<name>A0AAD7XC46_9APHY</name>
<comment type="caution">
    <text evidence="3">The sequence shown here is derived from an EMBL/GenBank/DDBJ whole genome shotgun (WGS) entry which is preliminary data.</text>
</comment>
<accession>A0AAD7XC46</accession>
<keyword evidence="4" id="KW-1185">Reference proteome</keyword>
<organism evidence="3 4">
    <name type="scientific">Trametes cubensis</name>
    <dbReference type="NCBI Taxonomy" id="1111947"/>
    <lineage>
        <taxon>Eukaryota</taxon>
        <taxon>Fungi</taxon>
        <taxon>Dikarya</taxon>
        <taxon>Basidiomycota</taxon>
        <taxon>Agaricomycotina</taxon>
        <taxon>Agaricomycetes</taxon>
        <taxon>Polyporales</taxon>
        <taxon>Polyporaceae</taxon>
        <taxon>Trametes</taxon>
    </lineage>
</organism>